<keyword evidence="1" id="KW-1133">Transmembrane helix</keyword>
<sequence length="66" mass="7380">MATLITFALGLLFMAWGYYRIKTDFAKNQSRNNLLQLIFTGQASGIGQFLSGVVFMIISVITLFVK</sequence>
<gene>
    <name evidence="2" type="ORF">OIT44_03240</name>
</gene>
<comment type="caution">
    <text evidence="2">The sequence shown here is derived from an EMBL/GenBank/DDBJ whole genome shotgun (WGS) entry which is preliminary data.</text>
</comment>
<keyword evidence="1" id="KW-0472">Membrane</keyword>
<evidence type="ECO:0000313" key="2">
    <source>
        <dbReference type="EMBL" id="MCW0953087.1"/>
    </source>
</evidence>
<dbReference type="RefSeq" id="WP_213408525.1">
    <property type="nucleotide sequence ID" value="NZ_CP074441.1"/>
</dbReference>
<name>A0ABT3E4E2_9LACO</name>
<dbReference type="Proteomes" id="UP001526225">
    <property type="component" value="Unassembled WGS sequence"/>
</dbReference>
<dbReference type="EMBL" id="JAOZFE010000002">
    <property type="protein sequence ID" value="MCW0953087.1"/>
    <property type="molecule type" value="Genomic_DNA"/>
</dbReference>
<evidence type="ECO:0000256" key="1">
    <source>
        <dbReference type="SAM" id="Phobius"/>
    </source>
</evidence>
<keyword evidence="3" id="KW-1185">Reference proteome</keyword>
<protein>
    <submittedName>
        <fullName evidence="2">Uncharacterized protein</fullName>
    </submittedName>
</protein>
<reference evidence="2 3" key="1">
    <citation type="submission" date="2022-10" db="EMBL/GenBank/DDBJ databases">
        <title>Weissella fermenti sp. nov., isolated from fermented cabbage.</title>
        <authorList>
            <person name="Lee J.K."/>
            <person name="Baek J.H."/>
            <person name="Choi D.G."/>
            <person name="Kim J.M."/>
            <person name="Jeon C.O."/>
        </authorList>
    </citation>
    <scope>NUCLEOTIDE SEQUENCE [LARGE SCALE GENOMIC DNA]</scope>
    <source>
        <strain evidence="2 3">KACC 18534</strain>
    </source>
</reference>
<proteinExistence type="predicted"/>
<feature type="transmembrane region" description="Helical" evidence="1">
    <location>
        <begin position="41"/>
        <end position="65"/>
    </location>
</feature>
<organism evidence="2 3">
    <name type="scientific">Weissella ceti</name>
    <dbReference type="NCBI Taxonomy" id="759620"/>
    <lineage>
        <taxon>Bacteria</taxon>
        <taxon>Bacillati</taxon>
        <taxon>Bacillota</taxon>
        <taxon>Bacilli</taxon>
        <taxon>Lactobacillales</taxon>
        <taxon>Lactobacillaceae</taxon>
        <taxon>Weissella</taxon>
    </lineage>
</organism>
<keyword evidence="1" id="KW-0812">Transmembrane</keyword>
<evidence type="ECO:0000313" key="3">
    <source>
        <dbReference type="Proteomes" id="UP001526225"/>
    </source>
</evidence>
<accession>A0ABT3E4E2</accession>